<reference evidence="2 3" key="1">
    <citation type="submission" date="2016-06" db="EMBL/GenBank/DDBJ databases">
        <authorList>
            <person name="Kjaerup R.B."/>
            <person name="Dalgaard T.S."/>
            <person name="Juul-Madsen H.R."/>
        </authorList>
    </citation>
    <scope>NUCLEOTIDE SEQUENCE [LARGE SCALE GENOMIC DNA]</scope>
    <source>
        <strain evidence="2 3">373-A1</strain>
    </source>
</reference>
<dbReference type="EMBL" id="MAPZ01000019">
    <property type="protein sequence ID" value="OBY10876.1"/>
    <property type="molecule type" value="Genomic_DNA"/>
</dbReference>
<sequence>MYVKFAELLVALSATFLIFIWIKIKTKYKLIKLFSNLICTLAVMIFMIGLILISIMYTHEHKDNGLIARVHTGIHYTNVYFFEDINIFIMKESSREEEMYDGSYDRYASDN</sequence>
<feature type="transmembrane region" description="Helical" evidence="1">
    <location>
        <begin position="34"/>
        <end position="57"/>
    </location>
</feature>
<keyword evidence="1" id="KW-1133">Transmembrane helix</keyword>
<name>A0A173XUG6_9CLOT</name>
<comment type="caution">
    <text evidence="2">The sequence shown here is derived from an EMBL/GenBank/DDBJ whole genome shotgun (WGS) entry which is preliminary data.</text>
</comment>
<keyword evidence="1" id="KW-0472">Membrane</keyword>
<dbReference type="OrthoDB" id="10001676at2"/>
<feature type="transmembrane region" description="Helical" evidence="1">
    <location>
        <begin position="6"/>
        <end position="22"/>
    </location>
</feature>
<proteinExistence type="predicted"/>
<evidence type="ECO:0000313" key="2">
    <source>
        <dbReference type="EMBL" id="OBY10876.1"/>
    </source>
</evidence>
<dbReference type="GeneID" id="42774796"/>
<organism evidence="2 3">
    <name type="scientific">Clostridium paraputrificum</name>
    <dbReference type="NCBI Taxonomy" id="29363"/>
    <lineage>
        <taxon>Bacteria</taxon>
        <taxon>Bacillati</taxon>
        <taxon>Bacillota</taxon>
        <taxon>Clostridia</taxon>
        <taxon>Eubacteriales</taxon>
        <taxon>Clostridiaceae</taxon>
        <taxon>Clostridium</taxon>
    </lineage>
</organism>
<accession>A0A173XUG6</accession>
<protein>
    <submittedName>
        <fullName evidence="2">Uncharacterized protein</fullName>
    </submittedName>
</protein>
<keyword evidence="1" id="KW-0812">Transmembrane</keyword>
<evidence type="ECO:0000256" key="1">
    <source>
        <dbReference type="SAM" id="Phobius"/>
    </source>
</evidence>
<gene>
    <name evidence="2" type="ORF">CP373A1_10265</name>
</gene>
<dbReference type="RefSeq" id="WP_027096959.1">
    <property type="nucleotide sequence ID" value="NZ_CABJAZ010000001.1"/>
</dbReference>
<dbReference type="AlphaFoldDB" id="A0A173XUG6"/>
<evidence type="ECO:0000313" key="3">
    <source>
        <dbReference type="Proteomes" id="UP000092714"/>
    </source>
</evidence>
<keyword evidence="3" id="KW-1185">Reference proteome</keyword>
<dbReference type="Proteomes" id="UP000092714">
    <property type="component" value="Unassembled WGS sequence"/>
</dbReference>